<sequence length="530" mass="57273">MGNGFTHYVDDLSTSLNLTDTHTPQNIQVYYMLSTHKALMVQGTTSDAGKSVLVAGLGRVLARRGISVAPFKSQNMALNSAVTKDGGEIGRAQAFQAFACGVEPTVHMNPILLKPNSDCAAQVIVQGKATASMDAIGFQSYKAFAMPPVMASFEILQSQFETILIEGAGSPAEVNLRANDIANMGFAEEADVPVIIVADIDRGGVFAHLTGTLNCLSQSEQDRVIGFVINRFRGDIKLLEPGLDWLEEKTGKPVIGVIPYLQGLMLDAEDAIDTAQSDDKESELFNIVVPVYPRASNHTDFDALRMHPQVNLQFVRPGDPLPAADLIVLPGSKSVISDLASLRAYGWDKHIAKHLRYGGKIAGICGGYQMLGQRIADPFGMEGEPASVEGLGYLQCETTIEKEKVLTQKTGTLALLGREAPVRGYEIHMGVSTVHGKSPISYKNEGSDNVLFDGLVSEDDVVLGTYWHGVFDSPDACALILQWAGLEKAKQSNLDALREKSIDVLADALEANLDLDLLFPELKLLSKEER</sequence>
<evidence type="ECO:0000256" key="2">
    <source>
        <dbReference type="ARBA" id="ARBA00006205"/>
    </source>
</evidence>
<feature type="domain" description="CobQ/CobB/MinD/ParA nucleotide binding" evidence="8">
    <location>
        <begin position="39"/>
        <end position="264"/>
    </location>
</feature>
<keyword evidence="4 7" id="KW-0169">Cobalamin biosynthesis</keyword>
<evidence type="ECO:0000256" key="5">
    <source>
        <dbReference type="ARBA" id="ARBA00022962"/>
    </source>
</evidence>
<dbReference type="PROSITE" id="PS51274">
    <property type="entry name" value="GATASE_COBBQ"/>
    <property type="match status" value="1"/>
</dbReference>
<feature type="active site" description="Nucleophile" evidence="7">
    <location>
        <position position="365"/>
    </location>
</feature>
<dbReference type="CDD" id="cd01750">
    <property type="entry name" value="GATase1_CobQ"/>
    <property type="match status" value="1"/>
</dbReference>
<dbReference type="GO" id="GO:0003824">
    <property type="term" value="F:catalytic activity"/>
    <property type="evidence" value="ECO:0007669"/>
    <property type="project" value="InterPro"/>
</dbReference>
<dbReference type="SUPFAM" id="SSF52317">
    <property type="entry name" value="Class I glutamine amidotransferase-like"/>
    <property type="match status" value="1"/>
</dbReference>
<dbReference type="Gene3D" id="3.40.50.300">
    <property type="entry name" value="P-loop containing nucleotide triphosphate hydrolases"/>
    <property type="match status" value="1"/>
</dbReference>
<evidence type="ECO:0000256" key="1">
    <source>
        <dbReference type="ARBA" id="ARBA00004953"/>
    </source>
</evidence>
<dbReference type="SUPFAM" id="SSF52540">
    <property type="entry name" value="P-loop containing nucleoside triphosphate hydrolases"/>
    <property type="match status" value="1"/>
</dbReference>
<evidence type="ECO:0000259" key="9">
    <source>
        <dbReference type="Pfam" id="PF07685"/>
    </source>
</evidence>
<evidence type="ECO:0000256" key="7">
    <source>
        <dbReference type="HAMAP-Rule" id="MF_00028"/>
    </source>
</evidence>
<dbReference type="InterPro" id="IPR011698">
    <property type="entry name" value="GATase_3"/>
</dbReference>
<dbReference type="InterPro" id="IPR004459">
    <property type="entry name" value="CobQ_synth"/>
</dbReference>
<dbReference type="NCBIfam" id="NF001989">
    <property type="entry name" value="PRK00784.1"/>
    <property type="match status" value="1"/>
</dbReference>
<feature type="active site" evidence="7">
    <location>
        <position position="468"/>
    </location>
</feature>
<dbReference type="OrthoDB" id="9808302at2"/>
<dbReference type="InterPro" id="IPR029062">
    <property type="entry name" value="Class_I_gatase-like"/>
</dbReference>
<evidence type="ECO:0000313" key="11">
    <source>
        <dbReference type="Proteomes" id="UP000182692"/>
    </source>
</evidence>
<dbReference type="AlphaFoldDB" id="A0A1I5JK82"/>
<dbReference type="PANTHER" id="PTHR21343">
    <property type="entry name" value="DETHIOBIOTIN SYNTHETASE"/>
    <property type="match status" value="1"/>
</dbReference>
<dbReference type="HAMAP" id="MF_00028">
    <property type="entry name" value="CobQ"/>
    <property type="match status" value="1"/>
</dbReference>
<evidence type="ECO:0000256" key="4">
    <source>
        <dbReference type="ARBA" id="ARBA00022573"/>
    </source>
</evidence>
<evidence type="ECO:0000256" key="6">
    <source>
        <dbReference type="ARBA" id="ARBA00025166"/>
    </source>
</evidence>
<protein>
    <recommendedName>
        <fullName evidence="3 7">Cobyric acid synthase</fullName>
    </recommendedName>
</protein>
<reference evidence="10 11" key="1">
    <citation type="submission" date="2016-10" db="EMBL/GenBank/DDBJ databases">
        <authorList>
            <person name="de Groot N.N."/>
        </authorList>
    </citation>
    <scope>NUCLEOTIDE SEQUENCE [LARGE SCALE GENOMIC DNA]</scope>
    <source>
        <strain evidence="10 11">DSM 15893</strain>
    </source>
</reference>
<dbReference type="PANTHER" id="PTHR21343:SF1">
    <property type="entry name" value="COBYRIC ACID SYNTHASE"/>
    <property type="match status" value="1"/>
</dbReference>
<evidence type="ECO:0000259" key="8">
    <source>
        <dbReference type="Pfam" id="PF01656"/>
    </source>
</evidence>
<accession>A0A1I5JK82</accession>
<gene>
    <name evidence="7" type="primary">cobQ</name>
    <name evidence="10" type="ORF">SAMN03084138_00258</name>
</gene>
<feature type="domain" description="CobB/CobQ-like glutamine amidotransferase" evidence="9">
    <location>
        <begin position="286"/>
        <end position="474"/>
    </location>
</feature>
<dbReference type="UniPathway" id="UPA00148"/>
<dbReference type="Pfam" id="PF01656">
    <property type="entry name" value="CbiA"/>
    <property type="match status" value="1"/>
</dbReference>
<dbReference type="Proteomes" id="UP000182692">
    <property type="component" value="Unassembled WGS sequence"/>
</dbReference>
<dbReference type="GO" id="GO:0009236">
    <property type="term" value="P:cobalamin biosynthetic process"/>
    <property type="evidence" value="ECO:0007669"/>
    <property type="project" value="UniProtKB-UniRule"/>
</dbReference>
<dbReference type="Gene3D" id="3.40.50.880">
    <property type="match status" value="1"/>
</dbReference>
<organism evidence="10 11">
    <name type="scientific">Enterovibrio norvegicus DSM 15893</name>
    <dbReference type="NCBI Taxonomy" id="1121869"/>
    <lineage>
        <taxon>Bacteria</taxon>
        <taxon>Pseudomonadati</taxon>
        <taxon>Pseudomonadota</taxon>
        <taxon>Gammaproteobacteria</taxon>
        <taxon>Vibrionales</taxon>
        <taxon>Vibrionaceae</taxon>
        <taxon>Enterovibrio</taxon>
    </lineage>
</organism>
<evidence type="ECO:0000256" key="3">
    <source>
        <dbReference type="ARBA" id="ARBA00019833"/>
    </source>
</evidence>
<keyword evidence="5 7" id="KW-0315">Glutamine amidotransferase</keyword>
<evidence type="ECO:0000313" key="10">
    <source>
        <dbReference type="EMBL" id="SFO73224.1"/>
    </source>
</evidence>
<dbReference type="EMBL" id="FOWR01000001">
    <property type="protein sequence ID" value="SFO73224.1"/>
    <property type="molecule type" value="Genomic_DNA"/>
</dbReference>
<comment type="function">
    <text evidence="6 7">Catalyzes amidations at positions B, D, E, and G on adenosylcobyrinic A,C-diamide. NH(2) groups are provided by glutamine, and one molecule of ATP is hydrogenolyzed for each amidation.</text>
</comment>
<dbReference type="Pfam" id="PF07685">
    <property type="entry name" value="GATase_3"/>
    <property type="match status" value="1"/>
</dbReference>
<comment type="pathway">
    <text evidence="1 7">Cofactor biosynthesis; adenosylcobalamin biosynthesis.</text>
</comment>
<dbReference type="InterPro" id="IPR027417">
    <property type="entry name" value="P-loop_NTPase"/>
</dbReference>
<dbReference type="STRING" id="1121869.SAMN03084138_00258"/>
<dbReference type="CDD" id="cd05389">
    <property type="entry name" value="CobQ_N"/>
    <property type="match status" value="1"/>
</dbReference>
<dbReference type="GO" id="GO:0015420">
    <property type="term" value="F:ABC-type vitamin B12 transporter activity"/>
    <property type="evidence" value="ECO:0007669"/>
    <property type="project" value="UniProtKB-UniRule"/>
</dbReference>
<comment type="similarity">
    <text evidence="2 7">Belongs to the CobB/CobQ family. CobQ subfamily.</text>
</comment>
<dbReference type="InterPro" id="IPR047045">
    <property type="entry name" value="CobQ_N"/>
</dbReference>
<dbReference type="NCBIfam" id="TIGR00313">
    <property type="entry name" value="cobQ"/>
    <property type="match status" value="1"/>
</dbReference>
<proteinExistence type="inferred from homology"/>
<dbReference type="InterPro" id="IPR002586">
    <property type="entry name" value="CobQ/CobB/MinD/ParA_Nub-bd_dom"/>
</dbReference>
<dbReference type="InterPro" id="IPR033949">
    <property type="entry name" value="CobQ_GATase1"/>
</dbReference>
<name>A0A1I5JK82_9GAMM</name>